<reference evidence="1" key="1">
    <citation type="journal article" date="2023" name="Front. Mar. Sci.">
        <title>Tracing the invertebrate herpesviruses in the global sequence datasets.</title>
        <authorList>
            <person name="Rosani U."/>
            <person name="Gaia M."/>
            <person name="Delmont T.O."/>
            <person name="Krupovic M."/>
        </authorList>
    </citation>
    <scope>NUCLEOTIDE SEQUENCE</scope>
    <source>
        <strain evidence="1">MalacoHV2/Med/2018 153</strain>
    </source>
</reference>
<proteinExistence type="predicted"/>
<protein>
    <submittedName>
        <fullName evidence="1">ORF69</fullName>
    </submittedName>
</protein>
<sequence length="986" mass="116061">MSYMLLKTETFRQTQKVPDFIHATLNNPIENVIYLLTPNSFFDEANTHMLSKMCIKIRTYTYENWKLLKLNFRPTKKLTFIQDKTTMLVYSELLQFGGYLVQNITNQTPCAINMRNVGSNYDDAMLLIVKNRPHKILSRVDGRSQITCCLYVSCPFYKRRILLNKIFDPIAVNKGCNIHTCKLFHDQLQRFIQNNKSLSNFKFFEIINANNPINLYLKIDNNRLMTDVINNLHEKYFRYAIDNKIIYSQNMRSKINSKNTNTNIIAENGIVIFPLITFKNMYCLNHYVCRFLYNYKDTLCDENNNYVCDTSIYHHCFKIPILSNMSIVTKIKQRNNVKMNVMYDACESFLTLNKNLDNQAIRLLRSPIPNTITWEEIKNILHKEARLLPYYDKYNLCLWAIRKKLRPNHEIYQFIKSSFLHNSINTNNDYLSQLTKPFHFPKNKKSKLFAYDVKYPPLNINKIECSHLDLLKNIEDNEHKFIFVNGSMGAGKTQALLNYSVNFDTIYITGRRALIDEIFHRLSRVKTNNKTIYHYQYDMCHFNQVKLDYILLICVNSLEQINLDDKFIQLVLIDEFLITIDNILNLNNGQCVQLRNICNAAKKIITVDALLQQNDITHFRNMLKLQEFHCSLLHVTSSYCHMYEEIIVREPSSDLSCNHVLVDILTDVLQHKRKILIGCTQISDMIYIQDFIVRHAINWHYKMDRLPLIDLFCAHTNNESQKIHAFKLANIHAVDNALLGSHNYSELKKAAGDMISFQERAKFADVLIFNSSLAAGHSIDPPDMFYKMYMLYLIPNLKDARNTFPISQTIQMCGRLRKSISGVLDFIPIRNRINNYNYRNRNNNDCLFYEDWAIAYARDILLENIRIANMSNIELSMHFRELFTSIFPNINYSLRRYKQISVFKKSSFKLIQYKIGQSNIKHPETLFMSLVQVCYGQGKKKYIIRALPQSHFIPNFNTLYTTYVCGFKHGRFQYILDNNWFSITNV</sequence>
<dbReference type="EMBL" id="BK063061">
    <property type="protein sequence ID" value="DBA11609.1"/>
    <property type="molecule type" value="Genomic_DNA"/>
</dbReference>
<evidence type="ECO:0000313" key="1">
    <source>
        <dbReference type="EMBL" id="DBA11609.1"/>
    </source>
</evidence>
<dbReference type="InterPro" id="IPR027417">
    <property type="entry name" value="P-loop_NTPase"/>
</dbReference>
<organism evidence="1">
    <name type="scientific">Malaco herpesvirus 2</name>
    <dbReference type="NCBI Taxonomy" id="3031798"/>
    <lineage>
        <taxon>Viruses</taxon>
        <taxon>Duplodnaviria</taxon>
        <taxon>Heunggongvirae</taxon>
        <taxon>Peploviricota</taxon>
        <taxon>Herviviricetes</taxon>
        <taxon>Herpesvirales</taxon>
        <taxon>Malacoherpesviridae</taxon>
    </lineage>
</organism>
<accession>A0AA48P7M3</accession>
<dbReference type="SUPFAM" id="SSF52540">
    <property type="entry name" value="P-loop containing nucleoside triphosphate hydrolases"/>
    <property type="match status" value="1"/>
</dbReference>
<name>A0AA48P7M3_9VIRU</name>
<reference evidence="1" key="2">
    <citation type="submission" date="2023-01" db="EMBL/GenBank/DDBJ databases">
        <authorList>
            <person name="Rosani U."/>
            <person name="Delmont T.O."/>
            <person name="Gaia M."/>
            <person name="Krupovic M."/>
        </authorList>
    </citation>
    <scope>NUCLEOTIDE SEQUENCE</scope>
    <source>
        <strain evidence="1">MalacoHV2/Med/2018 153</strain>
    </source>
</reference>